<evidence type="ECO:0000256" key="1">
    <source>
        <dbReference type="SAM" id="MobiDB-lite"/>
    </source>
</evidence>
<feature type="region of interest" description="Disordered" evidence="1">
    <location>
        <begin position="134"/>
        <end position="162"/>
    </location>
</feature>
<feature type="region of interest" description="Disordered" evidence="1">
    <location>
        <begin position="62"/>
        <end position="97"/>
    </location>
</feature>
<feature type="compositionally biased region" description="Basic and acidic residues" evidence="1">
    <location>
        <begin position="134"/>
        <end position="144"/>
    </location>
</feature>
<dbReference type="GeneID" id="30068536"/>
<accession>W7MWN0</accession>
<dbReference type="Proteomes" id="UP000009096">
    <property type="component" value="Chromosome 9"/>
</dbReference>
<name>W7MWN0_GIBM7</name>
<dbReference type="KEGG" id="fvr:FVEG_10994"/>
<dbReference type="EMBL" id="DS022257">
    <property type="protein sequence ID" value="EWG52199.1"/>
    <property type="molecule type" value="Genomic_DNA"/>
</dbReference>
<dbReference type="EMBL" id="CM000586">
    <property type="protein sequence ID" value="EWG52199.1"/>
    <property type="molecule type" value="Genomic_DNA"/>
</dbReference>
<feature type="compositionally biased region" description="Low complexity" evidence="1">
    <location>
        <begin position="147"/>
        <end position="158"/>
    </location>
</feature>
<dbReference type="OrthoDB" id="5047990at2759"/>
<evidence type="ECO:0000313" key="2">
    <source>
        <dbReference type="EMBL" id="EWG52199.1"/>
    </source>
</evidence>
<dbReference type="AlphaFoldDB" id="W7MWN0"/>
<dbReference type="RefSeq" id="XP_018758390.1">
    <property type="nucleotide sequence ID" value="XM_018900156.1"/>
</dbReference>
<sequence length="240" mass="26598">MIIFPVALSAWLQEISLLNPTVLNPSCKLITMDSCHIMCQCPNCHVEANHWVPCTCPYPSPPDESSSTHASPNSVSYHDEEPTTSSPAAFEPNQSTSGPDEAVNFCYGEWSKHYHGSHTPMDYVSLNVLIDSEPRDTQTGDHIPHPTSGTSSKSASPSRTEDNLLTKEAKGMRSAAEELEDLRPADIFLVGCRLSDMKWKSIHNKYSEIWEAKDEGALRARMNSITDENPAIRALLEQKI</sequence>
<gene>
    <name evidence="2" type="ORF">FVEG_10994</name>
</gene>
<protein>
    <submittedName>
        <fullName evidence="2">Uncharacterized protein</fullName>
    </submittedName>
</protein>
<dbReference type="VEuPathDB" id="FungiDB:FVEG_10994"/>
<evidence type="ECO:0000313" key="3">
    <source>
        <dbReference type="Proteomes" id="UP000009096"/>
    </source>
</evidence>
<feature type="compositionally biased region" description="Polar residues" evidence="1">
    <location>
        <begin position="83"/>
        <end position="97"/>
    </location>
</feature>
<feature type="compositionally biased region" description="Polar residues" evidence="1">
    <location>
        <begin position="63"/>
        <end position="76"/>
    </location>
</feature>
<organism evidence="2 3">
    <name type="scientific">Gibberella moniliformis (strain M3125 / FGSC 7600)</name>
    <name type="common">Maize ear and stalk rot fungus</name>
    <name type="synonym">Fusarium verticillioides</name>
    <dbReference type="NCBI Taxonomy" id="334819"/>
    <lineage>
        <taxon>Eukaryota</taxon>
        <taxon>Fungi</taxon>
        <taxon>Dikarya</taxon>
        <taxon>Ascomycota</taxon>
        <taxon>Pezizomycotina</taxon>
        <taxon>Sordariomycetes</taxon>
        <taxon>Hypocreomycetidae</taxon>
        <taxon>Hypocreales</taxon>
        <taxon>Nectriaceae</taxon>
        <taxon>Fusarium</taxon>
        <taxon>Fusarium fujikuroi species complex</taxon>
    </lineage>
</organism>
<reference evidence="2 3" key="1">
    <citation type="journal article" date="2010" name="Nature">
        <title>Comparative genomics reveals mobile pathogenicity chromosomes in Fusarium.</title>
        <authorList>
            <person name="Ma L.J."/>
            <person name="van der Does H.C."/>
            <person name="Borkovich K.A."/>
            <person name="Coleman J.J."/>
            <person name="Daboussi M.J."/>
            <person name="Di Pietro A."/>
            <person name="Dufresne M."/>
            <person name="Freitag M."/>
            <person name="Grabherr M."/>
            <person name="Henrissat B."/>
            <person name="Houterman P.M."/>
            <person name="Kang S."/>
            <person name="Shim W.B."/>
            <person name="Woloshuk C."/>
            <person name="Xie X."/>
            <person name="Xu J.R."/>
            <person name="Antoniw J."/>
            <person name="Baker S.E."/>
            <person name="Bluhm B.H."/>
            <person name="Breakspear A."/>
            <person name="Brown D.W."/>
            <person name="Butchko R.A."/>
            <person name="Chapman S."/>
            <person name="Coulson R."/>
            <person name="Coutinho P.M."/>
            <person name="Danchin E.G."/>
            <person name="Diener A."/>
            <person name="Gale L.R."/>
            <person name="Gardiner D.M."/>
            <person name="Goff S."/>
            <person name="Hammond-Kosack K.E."/>
            <person name="Hilburn K."/>
            <person name="Hua-Van A."/>
            <person name="Jonkers W."/>
            <person name="Kazan K."/>
            <person name="Kodira C.D."/>
            <person name="Koehrsen M."/>
            <person name="Kumar L."/>
            <person name="Lee Y.H."/>
            <person name="Li L."/>
            <person name="Manners J.M."/>
            <person name="Miranda-Saavedra D."/>
            <person name="Mukherjee M."/>
            <person name="Park G."/>
            <person name="Park J."/>
            <person name="Park S.Y."/>
            <person name="Proctor R.H."/>
            <person name="Regev A."/>
            <person name="Ruiz-Roldan M.C."/>
            <person name="Sain D."/>
            <person name="Sakthikumar S."/>
            <person name="Sykes S."/>
            <person name="Schwartz D.C."/>
            <person name="Turgeon B.G."/>
            <person name="Wapinski I."/>
            <person name="Yoder O."/>
            <person name="Young S."/>
            <person name="Zeng Q."/>
            <person name="Zhou S."/>
            <person name="Galagan J."/>
            <person name="Cuomo C.A."/>
            <person name="Kistler H.C."/>
            <person name="Rep M."/>
        </authorList>
    </citation>
    <scope>NUCLEOTIDE SEQUENCE [LARGE SCALE GENOMIC DNA]</scope>
    <source>
        <strain evidence="3">M3125 / FGSC 7600</strain>
    </source>
</reference>
<proteinExistence type="predicted"/>
<keyword evidence="3" id="KW-1185">Reference proteome</keyword>